<dbReference type="SUPFAM" id="SSF54782">
    <property type="entry name" value="Porphobilinogen deaminase (hydroxymethylbilane synthase), C-terminal domain"/>
    <property type="match status" value="1"/>
</dbReference>
<dbReference type="NCBIfam" id="TIGR00212">
    <property type="entry name" value="hemC"/>
    <property type="match status" value="1"/>
</dbReference>
<dbReference type="HAMAP" id="MF_00260">
    <property type="entry name" value="Porphobil_deam"/>
    <property type="match status" value="1"/>
</dbReference>
<dbReference type="PANTHER" id="PTHR11557:SF0">
    <property type="entry name" value="PORPHOBILINOGEN DEAMINASE"/>
    <property type="match status" value="1"/>
</dbReference>
<feature type="modified residue" description="S-(dipyrrolylmethanemethyl)cysteine" evidence="8">
    <location>
        <position position="247"/>
    </location>
</feature>
<dbReference type="PRINTS" id="PR00151">
    <property type="entry name" value="PORPHBDMNASE"/>
</dbReference>
<evidence type="ECO:0000256" key="4">
    <source>
        <dbReference type="ARBA" id="ARBA00011245"/>
    </source>
</evidence>
<evidence type="ECO:0000259" key="10">
    <source>
        <dbReference type="Pfam" id="PF03900"/>
    </source>
</evidence>
<evidence type="ECO:0000256" key="6">
    <source>
        <dbReference type="ARBA" id="ARBA00023244"/>
    </source>
</evidence>
<dbReference type="InterPro" id="IPR036803">
    <property type="entry name" value="Porphobilinogen_deaminase_C_sf"/>
</dbReference>
<comment type="miscellaneous">
    <text evidence="8">The porphobilinogen subunits are added to the dipyrromethane group.</text>
</comment>
<evidence type="ECO:0000256" key="8">
    <source>
        <dbReference type="HAMAP-Rule" id="MF_00260"/>
    </source>
</evidence>
<organism evidence="11 12">
    <name type="scientific">Sphingomonas abietis</name>
    <dbReference type="NCBI Taxonomy" id="3012344"/>
    <lineage>
        <taxon>Bacteria</taxon>
        <taxon>Pseudomonadati</taxon>
        <taxon>Pseudomonadota</taxon>
        <taxon>Alphaproteobacteria</taxon>
        <taxon>Sphingomonadales</taxon>
        <taxon>Sphingomonadaceae</taxon>
        <taxon>Sphingomonas</taxon>
    </lineage>
</organism>
<dbReference type="RefSeq" id="WP_270077138.1">
    <property type="nucleotide sequence ID" value="NZ_CP115174.1"/>
</dbReference>
<dbReference type="GO" id="GO:0004418">
    <property type="term" value="F:hydroxymethylbilane synthase activity"/>
    <property type="evidence" value="ECO:0007669"/>
    <property type="project" value="UniProtKB-EC"/>
</dbReference>
<dbReference type="InterPro" id="IPR022417">
    <property type="entry name" value="Porphobilin_deaminase_N"/>
</dbReference>
<feature type="domain" description="Porphobilinogen deaminase C-terminal" evidence="10">
    <location>
        <begin position="231"/>
        <end position="292"/>
    </location>
</feature>
<dbReference type="EMBL" id="CP115174">
    <property type="protein sequence ID" value="WBO22495.1"/>
    <property type="molecule type" value="Genomic_DNA"/>
</dbReference>
<reference evidence="11 12" key="1">
    <citation type="submission" date="2022-12" db="EMBL/GenBank/DDBJ databases">
        <title>Sphingomonas abieness sp. nov., an endophytic bacterium isolated from Abies koreana.</title>
        <authorList>
            <person name="Jiang L."/>
            <person name="Lee J."/>
        </authorList>
    </citation>
    <scope>NUCLEOTIDE SEQUENCE [LARGE SCALE GENOMIC DNA]</scope>
    <source>
        <strain evidence="12">PAMB 00755</strain>
    </source>
</reference>
<dbReference type="EC" id="2.5.1.61" evidence="8"/>
<comment type="subunit">
    <text evidence="4 8">Monomer.</text>
</comment>
<comment type="catalytic activity">
    <reaction evidence="7 8">
        <text>4 porphobilinogen + H2O = hydroxymethylbilane + 4 NH4(+)</text>
        <dbReference type="Rhea" id="RHEA:13185"/>
        <dbReference type="ChEBI" id="CHEBI:15377"/>
        <dbReference type="ChEBI" id="CHEBI:28938"/>
        <dbReference type="ChEBI" id="CHEBI:57845"/>
        <dbReference type="ChEBI" id="CHEBI:58126"/>
        <dbReference type="EC" id="2.5.1.61"/>
    </reaction>
</comment>
<dbReference type="Gene3D" id="3.40.190.10">
    <property type="entry name" value="Periplasmic binding protein-like II"/>
    <property type="match status" value="2"/>
</dbReference>
<evidence type="ECO:0000256" key="2">
    <source>
        <dbReference type="ARBA" id="ARBA00004735"/>
    </source>
</evidence>
<evidence type="ECO:0000256" key="1">
    <source>
        <dbReference type="ARBA" id="ARBA00002869"/>
    </source>
</evidence>
<sequence>MTMPAPAAPFPLRLGTRGSPLALVQAHMVAAALRAAHGWPEDAIVIVPVKTTGDRVQDRPLAEIGGKALWTKELDGALLEGAIDFAVHSMKDVETIRPAAIRIAAILPRADVRDRLIGAATIAGLPHGARIGTSSPRRAAQLRQLRPDVTIIPFRGNVDTRLRKLRDGEADATLLAAAGLDRLDRPDIGHAIAIDVMLPAPAQGAVGIEARADDAAMLAALAAIDHADTHACVTAERAFLAALGADCHSPVAALAVRDGDGIAFRAELLSEDGAERITGAAHLASPDEAGALADDLLKRAPARIAALFTGR</sequence>
<evidence type="ECO:0000313" key="11">
    <source>
        <dbReference type="EMBL" id="WBO22495.1"/>
    </source>
</evidence>
<evidence type="ECO:0000256" key="5">
    <source>
        <dbReference type="ARBA" id="ARBA00022679"/>
    </source>
</evidence>
<evidence type="ECO:0000256" key="7">
    <source>
        <dbReference type="ARBA" id="ARBA00048169"/>
    </source>
</evidence>
<keyword evidence="5 8" id="KW-0808">Transferase</keyword>
<comment type="pathway">
    <text evidence="2">Porphyrin-containing compound metabolism; protoporphyrin-IX biosynthesis; coproporphyrinogen-III from 5-aminolevulinate: step 2/4.</text>
</comment>
<dbReference type="PANTHER" id="PTHR11557">
    <property type="entry name" value="PORPHOBILINOGEN DEAMINASE"/>
    <property type="match status" value="1"/>
</dbReference>
<keyword evidence="12" id="KW-1185">Reference proteome</keyword>
<dbReference type="InterPro" id="IPR000860">
    <property type="entry name" value="HemC"/>
</dbReference>
<proteinExistence type="inferred from homology"/>
<comment type="similarity">
    <text evidence="3 8">Belongs to the HMBS family.</text>
</comment>
<name>A0ABY7NLS2_9SPHN</name>
<dbReference type="SUPFAM" id="SSF53850">
    <property type="entry name" value="Periplasmic binding protein-like II"/>
    <property type="match status" value="1"/>
</dbReference>
<evidence type="ECO:0000256" key="3">
    <source>
        <dbReference type="ARBA" id="ARBA00005638"/>
    </source>
</evidence>
<comment type="cofactor">
    <cofactor evidence="8">
        <name>dipyrromethane</name>
        <dbReference type="ChEBI" id="CHEBI:60342"/>
    </cofactor>
    <text evidence="8">Binds 1 dipyrromethane group covalently.</text>
</comment>
<accession>A0ABY7NLS2</accession>
<keyword evidence="6 8" id="KW-0627">Porphyrin biosynthesis</keyword>
<protein>
    <recommendedName>
        <fullName evidence="8">Porphobilinogen deaminase</fullName>
        <shortName evidence="8">PBG</shortName>
        <ecNumber evidence="8">2.5.1.61</ecNumber>
    </recommendedName>
    <alternativeName>
        <fullName evidence="8">Hydroxymethylbilane synthase</fullName>
        <shortName evidence="8">HMBS</shortName>
    </alternativeName>
    <alternativeName>
        <fullName evidence="8">Pre-uroporphyrinogen synthase</fullName>
    </alternativeName>
</protein>
<comment type="function">
    <text evidence="1 8">Tetrapolymerization of the monopyrrole PBG into the hydroxymethylbilane pre-uroporphyrinogen in several discrete steps.</text>
</comment>
<dbReference type="InterPro" id="IPR022418">
    <property type="entry name" value="Porphobilinogen_deaminase_C"/>
</dbReference>
<dbReference type="PIRSF" id="PIRSF001438">
    <property type="entry name" value="4pyrrol_synth_OHMeBilane_synth"/>
    <property type="match status" value="1"/>
</dbReference>
<feature type="domain" description="Porphobilinogen deaminase N-terminal" evidence="9">
    <location>
        <begin position="12"/>
        <end position="217"/>
    </location>
</feature>
<dbReference type="InterPro" id="IPR022419">
    <property type="entry name" value="Porphobilin_deaminase_cofac_BS"/>
</dbReference>
<dbReference type="Gene3D" id="3.30.160.40">
    <property type="entry name" value="Porphobilinogen deaminase, C-terminal domain"/>
    <property type="match status" value="1"/>
</dbReference>
<gene>
    <name evidence="8 11" type="primary">hemC</name>
    <name evidence="11" type="ORF">PBT88_20570</name>
</gene>
<dbReference type="Pfam" id="PF03900">
    <property type="entry name" value="Porphobil_deamC"/>
    <property type="match status" value="1"/>
</dbReference>
<evidence type="ECO:0000259" key="9">
    <source>
        <dbReference type="Pfam" id="PF01379"/>
    </source>
</evidence>
<evidence type="ECO:0000313" key="12">
    <source>
        <dbReference type="Proteomes" id="UP001210865"/>
    </source>
</evidence>
<dbReference type="PROSITE" id="PS00533">
    <property type="entry name" value="PORPHOBILINOGEN_DEAM"/>
    <property type="match status" value="1"/>
</dbReference>
<dbReference type="Pfam" id="PF01379">
    <property type="entry name" value="Porphobil_deam"/>
    <property type="match status" value="1"/>
</dbReference>
<dbReference type="Proteomes" id="UP001210865">
    <property type="component" value="Chromosome"/>
</dbReference>